<evidence type="ECO:0000313" key="4">
    <source>
        <dbReference type="Proteomes" id="UP000530564"/>
    </source>
</evidence>
<feature type="chain" id="PRO_5033034754" evidence="2">
    <location>
        <begin position="20"/>
        <end position="215"/>
    </location>
</feature>
<dbReference type="RefSeq" id="WP_183774628.1">
    <property type="nucleotide sequence ID" value="NZ_JACIDK010000004.1"/>
</dbReference>
<accession>A0A840A440</accession>
<evidence type="ECO:0000256" key="1">
    <source>
        <dbReference type="SAM" id="MobiDB-lite"/>
    </source>
</evidence>
<dbReference type="Proteomes" id="UP000530564">
    <property type="component" value="Unassembled WGS sequence"/>
</dbReference>
<proteinExistence type="predicted"/>
<dbReference type="EMBL" id="JACIDK010000004">
    <property type="protein sequence ID" value="MBB3892423.1"/>
    <property type="molecule type" value="Genomic_DNA"/>
</dbReference>
<feature type="region of interest" description="Disordered" evidence="1">
    <location>
        <begin position="96"/>
        <end position="215"/>
    </location>
</feature>
<protein>
    <submittedName>
        <fullName evidence="3">Uncharacterized protein</fullName>
    </submittedName>
</protein>
<feature type="compositionally biased region" description="Pro residues" evidence="1">
    <location>
        <begin position="133"/>
        <end position="145"/>
    </location>
</feature>
<sequence length="215" mass="22574">MRAVLAIVVGLACPLTAAAQTAGDRYGPASAAHLNQVSAEAYQGRALSWANKQATVQTAGVTLPQSPTPYRQQPTYAPFQPQTPLPLQARAVAALPAQPQTQQPPHPPPTASIYTPPQQQQQRPWSQAAAPVQPQPAVQPAPPTQAQPQRVAAMVQPGMGGPTRLYSVHRGYGMTPDAIPEPPAGDRYVLIGPPDAPQSAKTDDDDAPDARPGAF</sequence>
<comment type="caution">
    <text evidence="3">The sequence shown here is derived from an EMBL/GenBank/DDBJ whole genome shotgun (WGS) entry which is preliminary data.</text>
</comment>
<feature type="compositionally biased region" description="Polar residues" evidence="1">
    <location>
        <begin position="63"/>
        <end position="75"/>
    </location>
</feature>
<feature type="compositionally biased region" description="Low complexity" evidence="1">
    <location>
        <begin position="116"/>
        <end position="132"/>
    </location>
</feature>
<keyword evidence="4" id="KW-1185">Reference proteome</keyword>
<gene>
    <name evidence="3" type="ORF">GGQ61_003156</name>
</gene>
<organism evidence="3 4">
    <name type="scientific">Phenylobacterium haematophilum</name>
    <dbReference type="NCBI Taxonomy" id="98513"/>
    <lineage>
        <taxon>Bacteria</taxon>
        <taxon>Pseudomonadati</taxon>
        <taxon>Pseudomonadota</taxon>
        <taxon>Alphaproteobacteria</taxon>
        <taxon>Caulobacterales</taxon>
        <taxon>Caulobacteraceae</taxon>
        <taxon>Phenylobacterium</taxon>
    </lineage>
</organism>
<name>A0A840A440_9CAUL</name>
<reference evidence="3 4" key="1">
    <citation type="submission" date="2020-08" db="EMBL/GenBank/DDBJ databases">
        <title>Genomic Encyclopedia of Type Strains, Phase IV (KMG-IV): sequencing the most valuable type-strain genomes for metagenomic binning, comparative biology and taxonomic classification.</title>
        <authorList>
            <person name="Goeker M."/>
        </authorList>
    </citation>
    <scope>NUCLEOTIDE SEQUENCE [LARGE SCALE GENOMIC DNA]</scope>
    <source>
        <strain evidence="3 4">DSM 21793</strain>
    </source>
</reference>
<feature type="signal peptide" evidence="2">
    <location>
        <begin position="1"/>
        <end position="19"/>
    </location>
</feature>
<evidence type="ECO:0000256" key="2">
    <source>
        <dbReference type="SAM" id="SignalP"/>
    </source>
</evidence>
<evidence type="ECO:0000313" key="3">
    <source>
        <dbReference type="EMBL" id="MBB3892423.1"/>
    </source>
</evidence>
<feature type="region of interest" description="Disordered" evidence="1">
    <location>
        <begin position="63"/>
        <end position="82"/>
    </location>
</feature>
<dbReference type="AlphaFoldDB" id="A0A840A440"/>
<keyword evidence="2" id="KW-0732">Signal</keyword>